<keyword evidence="8" id="KW-0119">Carbohydrate metabolism</keyword>
<accession>A0A1T4T445</accession>
<evidence type="ECO:0000256" key="3">
    <source>
        <dbReference type="ARBA" id="ARBA00010037"/>
    </source>
</evidence>
<dbReference type="Gene3D" id="3.40.225.10">
    <property type="entry name" value="Class II aldolase/adducin N-terminal domain"/>
    <property type="match status" value="1"/>
</dbReference>
<dbReference type="SMART" id="SM01007">
    <property type="entry name" value="Aldolase_II"/>
    <property type="match status" value="1"/>
</dbReference>
<evidence type="ECO:0000256" key="5">
    <source>
        <dbReference type="ARBA" id="ARBA00022723"/>
    </source>
</evidence>
<evidence type="ECO:0000259" key="9">
    <source>
        <dbReference type="SMART" id="SM01007"/>
    </source>
</evidence>
<dbReference type="Proteomes" id="UP000190135">
    <property type="component" value="Unassembled WGS sequence"/>
</dbReference>
<dbReference type="GO" id="GO:0016832">
    <property type="term" value="F:aldehyde-lyase activity"/>
    <property type="evidence" value="ECO:0007669"/>
    <property type="project" value="TreeGrafter"/>
</dbReference>
<dbReference type="GO" id="GO:0005829">
    <property type="term" value="C:cytosol"/>
    <property type="evidence" value="ECO:0007669"/>
    <property type="project" value="TreeGrafter"/>
</dbReference>
<keyword evidence="6" id="KW-0862">Zinc</keyword>
<dbReference type="InterPro" id="IPR001303">
    <property type="entry name" value="Aldolase_II/adducin_N"/>
</dbReference>
<protein>
    <recommendedName>
        <fullName evidence="4">L-ribulose-5-phosphate 4-epimerase</fullName>
        <ecNumber evidence="4">5.1.3.4</ecNumber>
    </recommendedName>
</protein>
<dbReference type="RefSeq" id="WP_078710053.1">
    <property type="nucleotide sequence ID" value="NZ_FUXL01000018.1"/>
</dbReference>
<gene>
    <name evidence="10" type="ORF">SAMN05428963_11855</name>
</gene>
<dbReference type="PANTHER" id="PTHR22789">
    <property type="entry name" value="FUCULOSE PHOSPHATE ALDOLASE"/>
    <property type="match status" value="1"/>
</dbReference>
<comment type="similarity">
    <text evidence="3">Belongs to the aldolase class II family. AraD/FucA subfamily.</text>
</comment>
<evidence type="ECO:0000256" key="2">
    <source>
        <dbReference type="ARBA" id="ARBA00001947"/>
    </source>
</evidence>
<feature type="domain" description="Class II aldolase/adducin N-terminal" evidence="9">
    <location>
        <begin position="8"/>
        <end position="196"/>
    </location>
</feature>
<dbReference type="PANTHER" id="PTHR22789:SF8">
    <property type="entry name" value="L-RIBULOSE-5-PHOSPHATE 4-EPIMERASE SGBE"/>
    <property type="match status" value="1"/>
</dbReference>
<evidence type="ECO:0000313" key="11">
    <source>
        <dbReference type="Proteomes" id="UP000190135"/>
    </source>
</evidence>
<evidence type="ECO:0000256" key="6">
    <source>
        <dbReference type="ARBA" id="ARBA00022833"/>
    </source>
</evidence>
<reference evidence="10 11" key="1">
    <citation type="submission" date="2017-02" db="EMBL/GenBank/DDBJ databases">
        <authorList>
            <person name="Peterson S.W."/>
        </authorList>
    </citation>
    <scope>NUCLEOTIDE SEQUENCE [LARGE SCALE GENOMIC DNA]</scope>
    <source>
        <strain evidence="10 11">USBA 369</strain>
    </source>
</reference>
<dbReference type="GO" id="GO:0008742">
    <property type="term" value="F:L-ribulose-phosphate 4-epimerase activity"/>
    <property type="evidence" value="ECO:0007669"/>
    <property type="project" value="UniProtKB-EC"/>
</dbReference>
<comment type="catalytic activity">
    <reaction evidence="1">
        <text>L-ribulose 5-phosphate = D-xylulose 5-phosphate</text>
        <dbReference type="Rhea" id="RHEA:22368"/>
        <dbReference type="ChEBI" id="CHEBI:57737"/>
        <dbReference type="ChEBI" id="CHEBI:58226"/>
        <dbReference type="EC" id="5.1.3.4"/>
    </reaction>
</comment>
<evidence type="ECO:0000256" key="8">
    <source>
        <dbReference type="ARBA" id="ARBA00023277"/>
    </source>
</evidence>
<evidence type="ECO:0000256" key="4">
    <source>
        <dbReference type="ARBA" id="ARBA00013186"/>
    </source>
</evidence>
<keyword evidence="7" id="KW-0413">Isomerase</keyword>
<evidence type="ECO:0000256" key="7">
    <source>
        <dbReference type="ARBA" id="ARBA00023235"/>
    </source>
</evidence>
<keyword evidence="11" id="KW-1185">Reference proteome</keyword>
<dbReference type="GO" id="GO:0046872">
    <property type="term" value="F:metal ion binding"/>
    <property type="evidence" value="ECO:0007669"/>
    <property type="project" value="UniProtKB-KW"/>
</dbReference>
<dbReference type="FunFam" id="3.40.225.10:FF:000001">
    <property type="entry name" value="L-ribulose-5-phosphate 4-epimerase UlaF"/>
    <property type="match status" value="1"/>
</dbReference>
<organism evidence="10 11">
    <name type="scientific">Consotaella salsifontis</name>
    <dbReference type="NCBI Taxonomy" id="1365950"/>
    <lineage>
        <taxon>Bacteria</taxon>
        <taxon>Pseudomonadati</taxon>
        <taxon>Pseudomonadota</taxon>
        <taxon>Alphaproteobacteria</taxon>
        <taxon>Hyphomicrobiales</taxon>
        <taxon>Aurantimonadaceae</taxon>
        <taxon>Consotaella</taxon>
    </lineage>
</organism>
<dbReference type="OrthoDB" id="5291399at2"/>
<dbReference type="AlphaFoldDB" id="A0A1T4T445"/>
<evidence type="ECO:0000256" key="1">
    <source>
        <dbReference type="ARBA" id="ARBA00001726"/>
    </source>
</evidence>
<dbReference type="InterPro" id="IPR036409">
    <property type="entry name" value="Aldolase_II/adducin_N_sf"/>
</dbReference>
<proteinExistence type="inferred from homology"/>
<dbReference type="EMBL" id="FUXL01000018">
    <property type="protein sequence ID" value="SKA35069.1"/>
    <property type="molecule type" value="Genomic_DNA"/>
</dbReference>
<keyword evidence="5" id="KW-0479">Metal-binding</keyword>
<sequence length="231" mass="24817">MLLEELRAEVCEANLELQRKGIVILTWGNVSAIDRASGLVVIKPSGVAYDDLTPDKMVVVDLDNKVVEGTLNPSTDTATHTVLYKAFGSIGGVAHTHSMNAVAWAQARRPIPCFGTTHADHCFGAVPCTPPLSEDQVTSAYEAETGHQIVREMGNGDPLARPMMLVAGHGPFTWGKSAKDAVVNAVVLEEVARMASATLALDPRAPALEDYVLSYHYQRKHGPGAWYGQKA</sequence>
<name>A0A1T4T445_9HYPH</name>
<dbReference type="Pfam" id="PF00596">
    <property type="entry name" value="Aldolase_II"/>
    <property type="match status" value="1"/>
</dbReference>
<dbReference type="NCBIfam" id="NF006047">
    <property type="entry name" value="PRK08193.1"/>
    <property type="match status" value="1"/>
</dbReference>
<evidence type="ECO:0000313" key="10">
    <source>
        <dbReference type="EMBL" id="SKA35069.1"/>
    </source>
</evidence>
<dbReference type="STRING" id="1365950.SAMN05428963_11855"/>
<dbReference type="EC" id="5.1.3.4" evidence="4"/>
<dbReference type="InterPro" id="IPR050197">
    <property type="entry name" value="Aldolase_class_II_sugar_metab"/>
</dbReference>
<dbReference type="GO" id="GO:0019323">
    <property type="term" value="P:pentose catabolic process"/>
    <property type="evidence" value="ECO:0007669"/>
    <property type="project" value="TreeGrafter"/>
</dbReference>
<comment type="cofactor">
    <cofactor evidence="2">
        <name>Zn(2+)</name>
        <dbReference type="ChEBI" id="CHEBI:29105"/>
    </cofactor>
</comment>
<dbReference type="SUPFAM" id="SSF53639">
    <property type="entry name" value="AraD/HMP-PK domain-like"/>
    <property type="match status" value="1"/>
</dbReference>